<evidence type="ECO:0000313" key="2">
    <source>
        <dbReference type="Proteomes" id="UP000183200"/>
    </source>
</evidence>
<sequence>MMKTNDTIGAPFRLVDTPNRLSLETLFRQLQPGTIAIWGKMTPQQMIEHLIDQVQYTNGTKEPFCEVSEEQAKLAKQANIYGPLEIPRNVTRGVLPAKLIYPDLVTAIRQLMKELDDFDKYFSDPETTAVHGAFGPMNYDEWLIWHSKHFTHHLNQFGLKKY</sequence>
<keyword evidence="1" id="KW-0378">Hydrolase</keyword>
<dbReference type="InterPro" id="IPR011463">
    <property type="entry name" value="DUF1569"/>
</dbReference>
<evidence type="ECO:0000313" key="1">
    <source>
        <dbReference type="EMBL" id="SDL58152.1"/>
    </source>
</evidence>
<dbReference type="AlphaFoldDB" id="A0A1G9L882"/>
<reference evidence="2" key="1">
    <citation type="submission" date="2016-10" db="EMBL/GenBank/DDBJ databases">
        <authorList>
            <person name="Varghese N."/>
            <person name="Submissions S."/>
        </authorList>
    </citation>
    <scope>NUCLEOTIDE SEQUENCE [LARGE SCALE GENOMIC DNA]</scope>
    <source>
        <strain evidence="2">DSM 19110</strain>
    </source>
</reference>
<dbReference type="SUPFAM" id="SSF109854">
    <property type="entry name" value="DinB/YfiT-like putative metalloenzymes"/>
    <property type="match status" value="1"/>
</dbReference>
<dbReference type="InterPro" id="IPR034660">
    <property type="entry name" value="DinB/YfiT-like"/>
</dbReference>
<dbReference type="RefSeq" id="WP_074604799.1">
    <property type="nucleotide sequence ID" value="NZ_FNGY01000001.1"/>
</dbReference>
<dbReference type="OrthoDB" id="2599194at2"/>
<proteinExistence type="predicted"/>
<name>A0A1G9L882_9SPHI</name>
<organism evidence="1 2">
    <name type="scientific">Pedobacter steynii</name>
    <dbReference type="NCBI Taxonomy" id="430522"/>
    <lineage>
        <taxon>Bacteria</taxon>
        <taxon>Pseudomonadati</taxon>
        <taxon>Bacteroidota</taxon>
        <taxon>Sphingobacteriia</taxon>
        <taxon>Sphingobacteriales</taxon>
        <taxon>Sphingobacteriaceae</taxon>
        <taxon>Pedobacter</taxon>
    </lineage>
</organism>
<accession>A0A1G9L882</accession>
<gene>
    <name evidence="1" type="ORF">SAMN05421820_101808</name>
</gene>
<dbReference type="EMBL" id="FNGY01000001">
    <property type="protein sequence ID" value="SDL58152.1"/>
    <property type="molecule type" value="Genomic_DNA"/>
</dbReference>
<dbReference type="Proteomes" id="UP000183200">
    <property type="component" value="Unassembled WGS sequence"/>
</dbReference>
<dbReference type="Pfam" id="PF07606">
    <property type="entry name" value="DUF1569"/>
    <property type="match status" value="1"/>
</dbReference>
<protein>
    <submittedName>
        <fullName evidence="1">Oxepin-CoA hydrolase / 3-oxo-5,6-dehydrosuberyl-CoA semialdehyde dehydrogenase</fullName>
    </submittedName>
</protein>
<keyword evidence="2" id="KW-1185">Reference proteome</keyword>
<dbReference type="GO" id="GO:0016787">
    <property type="term" value="F:hydrolase activity"/>
    <property type="evidence" value="ECO:0007669"/>
    <property type="project" value="UniProtKB-KW"/>
</dbReference>
<dbReference type="Gene3D" id="1.20.120.450">
    <property type="entry name" value="dinb family like domain"/>
    <property type="match status" value="1"/>
</dbReference>